<dbReference type="SUPFAM" id="SSF56219">
    <property type="entry name" value="DNase I-like"/>
    <property type="match status" value="1"/>
</dbReference>
<dbReference type="STRING" id="157072.A0A024UT64"/>
<dbReference type="GO" id="GO:0046856">
    <property type="term" value="P:phosphatidylinositol dephosphorylation"/>
    <property type="evidence" value="ECO:0007669"/>
    <property type="project" value="InterPro"/>
</dbReference>
<dbReference type="AlphaFoldDB" id="A0A024UT64"/>
<sequence length="1030" mass="113695">MSNSSDGAESAQYVLERSVAIVCSCVSVLCCGYIIVSYRSQRARREFVDTVSQLVHVLAWLNLPRHAVRIVVEGLKCSVPASTMLDTRDTRPVSTYSGHYSKHGCSDRKEFFAQVLIAALQASFLASLLWQCVIVYHVHLWILRGMDLRRVSQHFRIFQSVSVFFGVVFSLGPFVSQCPAYNDTTFTIASSRSVLVMCHALWLILTLVLLKMAVVAVLFRPKKTKNVAAFHHLARVLMVYLVYFVLYRAIDATILALDAFDMISPSSPAVHGALFGLHHVLSPLEGCGLAVLYGGAAACFSDQDAYLLTFHPSSSPSNHEGCGTSTLEQCRSMGHMRLFVTAYDLCKLYFPASHLPQWLPPDHDLYVVGLQNCIDVDDAKQAIVRHLQRLAPFADFQAVAITHSRRLLPSMDGASVVQLVFAKSADIALGNVVVDEMALKSSSRQVAAVALRLFDASLAVATCGLKPFSDDHSLTRKVQDAMHLMQSFDASQEFPHHCQHTILGGSFHFGVGKIHPQHLLDRVESAYLAQSRVAILDAAALTSHGDARALTPSASSVIDNCDDRSPSDASSDDIDHAVVDVLAEDADDDWFWKEHLPSPANQSRHHTPKNFCADIVDAAEEAETAWTDLAECDNLLRLMEANDIFCGFKEPPITFLPSHPRSIGVAAAYNPKAVEDLPNLFTLTDHVAPSYVDRILHHSMPGVTDRFTNVSYGICEDVVSSNHKPICGSYRLEVNRLDGFTHRRHHRLSSSSPLGMRHPAMEPTVPAMRQFRIDLHNLDVNLWQPSSQVRVPSVQSYSMCMTTRRSFCKEPCTCRPLSTPAKVSHRFQMMHNGTLIPFPTFARPNDVKCAACVADEVDSDDMLGIHAADPIKISIIFPIPVMDGLMQRQVPHHPPTMLRHDGEHPSFACTRGNRLHPARRRPLPPKSSAFTTEVAWTEAQARGLSHTAVSHVSPLYHIVVKIDGSRGDGGQGVLAISEADLSTTRQFDIPLTWGSKHAGYLHVDVTATIVSDVQWQLNRPDSVPQVGHAK</sequence>
<dbReference type="InterPro" id="IPR036691">
    <property type="entry name" value="Endo/exonu/phosph_ase_sf"/>
</dbReference>
<dbReference type="Pfam" id="PF22669">
    <property type="entry name" value="Exo_endo_phos2"/>
    <property type="match status" value="1"/>
</dbReference>
<dbReference type="EMBL" id="KI913952">
    <property type="protein sequence ID" value="ETW09529.1"/>
    <property type="molecule type" value="Genomic_DNA"/>
</dbReference>
<feature type="transmembrane region" description="Helical" evidence="1">
    <location>
        <begin position="157"/>
        <end position="174"/>
    </location>
</feature>
<dbReference type="Gene3D" id="1.20.1070.10">
    <property type="entry name" value="Rhodopsin 7-helix transmembrane proteins"/>
    <property type="match status" value="1"/>
</dbReference>
<feature type="transmembrane region" description="Helical" evidence="1">
    <location>
        <begin position="18"/>
        <end position="35"/>
    </location>
</feature>
<dbReference type="Gene3D" id="3.60.10.10">
    <property type="entry name" value="Endonuclease/exonuclease/phosphatase"/>
    <property type="match status" value="1"/>
</dbReference>
<protein>
    <recommendedName>
        <fullName evidence="2">Inositol polyphosphate-related phosphatase domain-containing protein</fullName>
    </recommendedName>
</protein>
<reference evidence="3" key="1">
    <citation type="submission" date="2013-12" db="EMBL/GenBank/DDBJ databases">
        <title>The Genome Sequence of Aphanomyces invadans NJM9701.</title>
        <authorList>
            <consortium name="The Broad Institute Genomics Platform"/>
            <person name="Russ C."/>
            <person name="Tyler B."/>
            <person name="van West P."/>
            <person name="Dieguez-Uribeondo J."/>
            <person name="Young S.K."/>
            <person name="Zeng Q."/>
            <person name="Gargeya S."/>
            <person name="Fitzgerald M."/>
            <person name="Abouelleil A."/>
            <person name="Alvarado L."/>
            <person name="Chapman S.B."/>
            <person name="Gainer-Dewar J."/>
            <person name="Goldberg J."/>
            <person name="Griggs A."/>
            <person name="Gujja S."/>
            <person name="Hansen M."/>
            <person name="Howarth C."/>
            <person name="Imamovic A."/>
            <person name="Ireland A."/>
            <person name="Larimer J."/>
            <person name="McCowan C."/>
            <person name="Murphy C."/>
            <person name="Pearson M."/>
            <person name="Poon T.W."/>
            <person name="Priest M."/>
            <person name="Roberts A."/>
            <person name="Saif S."/>
            <person name="Shea T."/>
            <person name="Sykes S."/>
            <person name="Wortman J."/>
            <person name="Nusbaum C."/>
            <person name="Birren B."/>
        </authorList>
    </citation>
    <scope>NUCLEOTIDE SEQUENCE [LARGE SCALE GENOMIC DNA]</scope>
    <source>
        <strain evidence="3">NJM9701</strain>
    </source>
</reference>
<dbReference type="GeneID" id="20077139"/>
<dbReference type="InterPro" id="IPR000300">
    <property type="entry name" value="IPPc"/>
</dbReference>
<dbReference type="GO" id="GO:0004439">
    <property type="term" value="F:phosphatidylinositol-4,5-bisphosphate 5-phosphatase activity"/>
    <property type="evidence" value="ECO:0007669"/>
    <property type="project" value="TreeGrafter"/>
</dbReference>
<dbReference type="InterPro" id="IPR046985">
    <property type="entry name" value="IP5"/>
</dbReference>
<name>A0A024UT64_9STRA</name>
<evidence type="ECO:0000259" key="2">
    <source>
        <dbReference type="Pfam" id="PF22669"/>
    </source>
</evidence>
<keyword evidence="1" id="KW-0472">Membrane</keyword>
<dbReference type="VEuPathDB" id="FungiDB:H310_00089"/>
<organism evidence="3">
    <name type="scientific">Aphanomyces invadans</name>
    <dbReference type="NCBI Taxonomy" id="157072"/>
    <lineage>
        <taxon>Eukaryota</taxon>
        <taxon>Sar</taxon>
        <taxon>Stramenopiles</taxon>
        <taxon>Oomycota</taxon>
        <taxon>Saprolegniomycetes</taxon>
        <taxon>Saprolegniales</taxon>
        <taxon>Verrucalvaceae</taxon>
        <taxon>Aphanomyces</taxon>
    </lineage>
</organism>
<keyword evidence="1" id="KW-0812">Transmembrane</keyword>
<dbReference type="PANTHER" id="PTHR11200:SF275">
    <property type="entry name" value="LD06095P"/>
    <property type="match status" value="1"/>
</dbReference>
<accession>A0A024UT64</accession>
<feature type="transmembrane region" description="Helical" evidence="1">
    <location>
        <begin position="232"/>
        <end position="250"/>
    </location>
</feature>
<evidence type="ECO:0000256" key="1">
    <source>
        <dbReference type="SAM" id="Phobius"/>
    </source>
</evidence>
<dbReference type="OrthoDB" id="100006at2759"/>
<evidence type="ECO:0000313" key="3">
    <source>
        <dbReference type="EMBL" id="ETW09529.1"/>
    </source>
</evidence>
<proteinExistence type="predicted"/>
<keyword evidence="1" id="KW-1133">Transmembrane helix</keyword>
<feature type="transmembrane region" description="Helical" evidence="1">
    <location>
        <begin position="194"/>
        <end position="220"/>
    </location>
</feature>
<gene>
    <name evidence="3" type="ORF">H310_00089</name>
</gene>
<dbReference type="eggNOG" id="ENOG502QVQA">
    <property type="taxonomic scope" value="Eukaryota"/>
</dbReference>
<feature type="domain" description="Inositol polyphosphate-related phosphatase" evidence="2">
    <location>
        <begin position="621"/>
        <end position="727"/>
    </location>
</feature>
<dbReference type="RefSeq" id="XP_008860940.1">
    <property type="nucleotide sequence ID" value="XM_008862718.1"/>
</dbReference>
<dbReference type="PANTHER" id="PTHR11200">
    <property type="entry name" value="INOSITOL 5-PHOSPHATASE"/>
    <property type="match status" value="1"/>
</dbReference>